<name>A0A3E0J906_9BACI</name>
<dbReference type="Proteomes" id="UP000256305">
    <property type="component" value="Unassembled WGS sequence"/>
</dbReference>
<reference evidence="1 2" key="1">
    <citation type="submission" date="2018-08" db="EMBL/GenBank/DDBJ databases">
        <title>Genome sequence of Halobacillus trueperi KCTC 3686.</title>
        <authorList>
            <person name="Cho K.H."/>
            <person name="Kwak M.-J."/>
            <person name="Kim B.-Y."/>
            <person name="Chun J."/>
        </authorList>
    </citation>
    <scope>NUCLEOTIDE SEQUENCE [LARGE SCALE GENOMIC DNA]</scope>
    <source>
        <strain evidence="1 2">KCTC 3686</strain>
    </source>
</reference>
<protein>
    <submittedName>
        <fullName evidence="1">Uncharacterized protein</fullName>
    </submittedName>
</protein>
<accession>A0A3E0J906</accession>
<proteinExistence type="predicted"/>
<evidence type="ECO:0000313" key="2">
    <source>
        <dbReference type="Proteomes" id="UP000256305"/>
    </source>
</evidence>
<dbReference type="EMBL" id="QUAE01000006">
    <property type="protein sequence ID" value="REJ09287.1"/>
    <property type="molecule type" value="Genomic_DNA"/>
</dbReference>
<dbReference type="AlphaFoldDB" id="A0A3E0J906"/>
<keyword evidence="2" id="KW-1185">Reference proteome</keyword>
<sequence>MFFTTLKMERLKKLVYDTLLLHIELKTSLKDLLNGPALIEDLLPNKGKHSFSRTFLLEE</sequence>
<organism evidence="1 2">
    <name type="scientific">Halobacillus trueperi</name>
    <dbReference type="NCBI Taxonomy" id="156205"/>
    <lineage>
        <taxon>Bacteria</taxon>
        <taxon>Bacillati</taxon>
        <taxon>Bacillota</taxon>
        <taxon>Bacilli</taxon>
        <taxon>Bacillales</taxon>
        <taxon>Bacillaceae</taxon>
        <taxon>Halobacillus</taxon>
    </lineage>
</organism>
<evidence type="ECO:0000313" key="1">
    <source>
        <dbReference type="EMBL" id="REJ09287.1"/>
    </source>
</evidence>
<gene>
    <name evidence="1" type="ORF">DYE48_09315</name>
</gene>
<comment type="caution">
    <text evidence="1">The sequence shown here is derived from an EMBL/GenBank/DDBJ whole genome shotgun (WGS) entry which is preliminary data.</text>
</comment>